<dbReference type="SUPFAM" id="SSF53474">
    <property type="entry name" value="alpha/beta-Hydrolases"/>
    <property type="match status" value="1"/>
</dbReference>
<dbReference type="Proteomes" id="UP001501710">
    <property type="component" value="Unassembled WGS sequence"/>
</dbReference>
<feature type="transmembrane region" description="Helical" evidence="2">
    <location>
        <begin position="464"/>
        <end position="483"/>
    </location>
</feature>
<gene>
    <name evidence="5" type="ORF">GCM10022254_10700</name>
</gene>
<feature type="chain" id="PRO_5046928751" evidence="3">
    <location>
        <begin position="28"/>
        <end position="486"/>
    </location>
</feature>
<keyword evidence="1 5" id="KW-0378">Hydrolase</keyword>
<feature type="transmembrane region" description="Helical" evidence="2">
    <location>
        <begin position="341"/>
        <end position="364"/>
    </location>
</feature>
<organism evidence="5 6">
    <name type="scientific">Actinomadura meridiana</name>
    <dbReference type="NCBI Taxonomy" id="559626"/>
    <lineage>
        <taxon>Bacteria</taxon>
        <taxon>Bacillati</taxon>
        <taxon>Actinomycetota</taxon>
        <taxon>Actinomycetes</taxon>
        <taxon>Streptosporangiales</taxon>
        <taxon>Thermomonosporaceae</taxon>
        <taxon>Actinomadura</taxon>
    </lineage>
</organism>
<dbReference type="PANTHER" id="PTHR43265">
    <property type="entry name" value="ESTERASE ESTD"/>
    <property type="match status" value="1"/>
</dbReference>
<keyword evidence="2" id="KW-1133">Transmembrane helix</keyword>
<evidence type="ECO:0000259" key="4">
    <source>
        <dbReference type="Pfam" id="PF08840"/>
    </source>
</evidence>
<protein>
    <submittedName>
        <fullName evidence="5">Alpha/beta hydrolase</fullName>
    </submittedName>
</protein>
<feature type="signal peptide" evidence="3">
    <location>
        <begin position="1"/>
        <end position="27"/>
    </location>
</feature>
<dbReference type="InterPro" id="IPR029058">
    <property type="entry name" value="AB_hydrolase_fold"/>
</dbReference>
<dbReference type="PANTHER" id="PTHR43265:SF1">
    <property type="entry name" value="ESTERASE ESTD"/>
    <property type="match status" value="1"/>
</dbReference>
<feature type="transmembrane region" description="Helical" evidence="2">
    <location>
        <begin position="425"/>
        <end position="444"/>
    </location>
</feature>
<evidence type="ECO:0000313" key="5">
    <source>
        <dbReference type="EMBL" id="GAA4226254.1"/>
    </source>
</evidence>
<dbReference type="Gene3D" id="3.40.50.1820">
    <property type="entry name" value="alpha/beta hydrolase"/>
    <property type="match status" value="1"/>
</dbReference>
<keyword evidence="6" id="KW-1185">Reference proteome</keyword>
<dbReference type="InterPro" id="IPR002471">
    <property type="entry name" value="Pept_S9_AS"/>
</dbReference>
<evidence type="ECO:0000256" key="2">
    <source>
        <dbReference type="SAM" id="Phobius"/>
    </source>
</evidence>
<keyword evidence="2" id="KW-0812">Transmembrane</keyword>
<sequence>MKRVITVALALVVSVLFSVTAPPLARASERGPGPVPAPPGLTSAEVSFQGFGGLTLHGSVLAPAKARGPVPGVVLVTGSGAGVPREHLRTEAVEFARRGLAVLIYDKRSKGYSNLRRSYSELADDALGAVGALRARPGVDPAKVGLWGLSEGGWVAPLAASRSANVAFVIVVGGNAMPPIRQQVWNETSGLRRAGVSGSLVDRAKPGLARLGADAGLFAEAFFDAQGVLERVRQPLLGVWGGRDLQTPPEDNPRLFAQALRRGGNAHYTFRFFPGADHAAHMTADGGETRGEALAPGYADFVVSWVRDATGGRLPAAPAAFTSPIGADQDYPSKEVSPSPWWASGWMQLAAFVLFVVAFTGYPLTALVRRLRGRSVRPVSRWARLASGAGITAVLGLFVYMLYLMAAGRWPDPGPVLGGRPLPWLVLQALAVATVAATVATGVAARTAWRSPAATVATGERVRIGLLVVAGVVFVPWALYWGLLVP</sequence>
<dbReference type="PROSITE" id="PS00708">
    <property type="entry name" value="PRO_ENDOPEP_SER"/>
    <property type="match status" value="1"/>
</dbReference>
<comment type="caution">
    <text evidence="5">The sequence shown here is derived from an EMBL/GenBank/DDBJ whole genome shotgun (WGS) entry which is preliminary data.</text>
</comment>
<dbReference type="GO" id="GO:0016787">
    <property type="term" value="F:hydrolase activity"/>
    <property type="evidence" value="ECO:0007669"/>
    <property type="project" value="UniProtKB-KW"/>
</dbReference>
<name>A0ABP8BU20_9ACTN</name>
<dbReference type="InterPro" id="IPR053145">
    <property type="entry name" value="AB_hydrolase_Est10"/>
</dbReference>
<feature type="domain" description="BAAT/Acyl-CoA thioester hydrolase C-terminal" evidence="4">
    <location>
        <begin position="129"/>
        <end position="279"/>
    </location>
</feature>
<keyword evidence="2" id="KW-0472">Membrane</keyword>
<feature type="transmembrane region" description="Helical" evidence="2">
    <location>
        <begin position="385"/>
        <end position="405"/>
    </location>
</feature>
<evidence type="ECO:0000256" key="3">
    <source>
        <dbReference type="SAM" id="SignalP"/>
    </source>
</evidence>
<accession>A0ABP8BU20</accession>
<evidence type="ECO:0000256" key="1">
    <source>
        <dbReference type="ARBA" id="ARBA00022801"/>
    </source>
</evidence>
<dbReference type="RefSeq" id="WP_344890660.1">
    <property type="nucleotide sequence ID" value="NZ_BAABAS010000004.1"/>
</dbReference>
<dbReference type="InterPro" id="IPR014940">
    <property type="entry name" value="BAAT_C"/>
</dbReference>
<dbReference type="Pfam" id="PF08840">
    <property type="entry name" value="BAAT_C"/>
    <property type="match status" value="1"/>
</dbReference>
<dbReference type="EMBL" id="BAABAS010000004">
    <property type="protein sequence ID" value="GAA4226254.1"/>
    <property type="molecule type" value="Genomic_DNA"/>
</dbReference>
<proteinExistence type="predicted"/>
<keyword evidence="3" id="KW-0732">Signal</keyword>
<reference evidence="6" key="1">
    <citation type="journal article" date="2019" name="Int. J. Syst. Evol. Microbiol.">
        <title>The Global Catalogue of Microorganisms (GCM) 10K type strain sequencing project: providing services to taxonomists for standard genome sequencing and annotation.</title>
        <authorList>
            <consortium name="The Broad Institute Genomics Platform"/>
            <consortium name="The Broad Institute Genome Sequencing Center for Infectious Disease"/>
            <person name="Wu L."/>
            <person name="Ma J."/>
        </authorList>
    </citation>
    <scope>NUCLEOTIDE SEQUENCE [LARGE SCALE GENOMIC DNA]</scope>
    <source>
        <strain evidence="6">JCM 17440</strain>
    </source>
</reference>
<evidence type="ECO:0000313" key="6">
    <source>
        <dbReference type="Proteomes" id="UP001501710"/>
    </source>
</evidence>